<protein>
    <submittedName>
        <fullName evidence="3">T9SS type B sorting domain-containing protein</fullName>
    </submittedName>
</protein>
<comment type="caution">
    <text evidence="3">The sequence shown here is derived from an EMBL/GenBank/DDBJ whole genome shotgun (WGS) entry which is preliminary data.</text>
</comment>
<dbReference type="Pfam" id="PF01345">
    <property type="entry name" value="DUF11"/>
    <property type="match status" value="1"/>
</dbReference>
<name>A0A4Q1D6F3_9BACT</name>
<sequence length="318" mass="34657">MLIRAFILSIALVWCALAAFAQGSPRPFTHYLKRGEWATLTASAGNGVAFQWYVDGRPIPGAVYAQYVTNQPGSYTVDAFSAGNCGSERSDPVEIALVDDPTVNGPYADLAVTKRADTRPVVADAAFNYYLNVLNRGPSDATGVVVVDSLPRSLKLESIMPPSTGEVSYDVATHKVSWRIPVLSVNTSADLTLVAKALSAGTVVNTATVSATQADTMTANNKAVHQKEVLAVHIPNVITPNGDGVNDQLIIKGLEQYAENELIILNRWGNHVFEQKRYMHNWDGNGLSEGTYFYLLRIKDRSGQWQELKGYVTLVRPK</sequence>
<feature type="chain" id="PRO_5020997379" evidence="1">
    <location>
        <begin position="22"/>
        <end position="318"/>
    </location>
</feature>
<dbReference type="Proteomes" id="UP000290545">
    <property type="component" value="Unassembled WGS sequence"/>
</dbReference>
<evidence type="ECO:0000313" key="4">
    <source>
        <dbReference type="Proteomes" id="UP000290545"/>
    </source>
</evidence>
<dbReference type="InterPro" id="IPR026341">
    <property type="entry name" value="T9SS_type_B"/>
</dbReference>
<gene>
    <name evidence="3" type="ORF">ESB13_15820</name>
</gene>
<dbReference type="EMBL" id="SDHZ01000002">
    <property type="protein sequence ID" value="RXK83556.1"/>
    <property type="molecule type" value="Genomic_DNA"/>
</dbReference>
<keyword evidence="4" id="KW-1185">Reference proteome</keyword>
<dbReference type="AlphaFoldDB" id="A0A4Q1D6F3"/>
<accession>A0A4Q1D6F3</accession>
<proteinExistence type="predicted"/>
<dbReference type="OrthoDB" id="9765926at2"/>
<dbReference type="NCBIfam" id="TIGR01451">
    <property type="entry name" value="B_ant_repeat"/>
    <property type="match status" value="1"/>
</dbReference>
<dbReference type="Pfam" id="PF13585">
    <property type="entry name" value="CHU_C"/>
    <property type="match status" value="1"/>
</dbReference>
<dbReference type="Gene3D" id="2.60.40.1170">
    <property type="entry name" value="Mu homology domain, subdomain B"/>
    <property type="match status" value="1"/>
</dbReference>
<feature type="domain" description="DUF11" evidence="2">
    <location>
        <begin position="109"/>
        <end position="223"/>
    </location>
</feature>
<dbReference type="Gene3D" id="2.60.40.10">
    <property type="entry name" value="Immunoglobulins"/>
    <property type="match status" value="1"/>
</dbReference>
<dbReference type="NCBIfam" id="TIGR04131">
    <property type="entry name" value="Bac_Flav_CTERM"/>
    <property type="match status" value="1"/>
</dbReference>
<keyword evidence="1" id="KW-0732">Signal</keyword>
<dbReference type="InterPro" id="IPR013783">
    <property type="entry name" value="Ig-like_fold"/>
</dbReference>
<organism evidence="3 4">
    <name type="scientific">Filimonas effusa</name>
    <dbReference type="NCBI Taxonomy" id="2508721"/>
    <lineage>
        <taxon>Bacteria</taxon>
        <taxon>Pseudomonadati</taxon>
        <taxon>Bacteroidota</taxon>
        <taxon>Chitinophagia</taxon>
        <taxon>Chitinophagales</taxon>
        <taxon>Chitinophagaceae</taxon>
        <taxon>Filimonas</taxon>
    </lineage>
</organism>
<evidence type="ECO:0000259" key="2">
    <source>
        <dbReference type="Pfam" id="PF01345"/>
    </source>
</evidence>
<dbReference type="InterPro" id="IPR047589">
    <property type="entry name" value="DUF11_rpt"/>
</dbReference>
<reference evidence="3 4" key="1">
    <citation type="submission" date="2019-01" db="EMBL/GenBank/DDBJ databases">
        <title>Filimonas sp. strain TTM-71.</title>
        <authorList>
            <person name="Chen W.-M."/>
        </authorList>
    </citation>
    <scope>NUCLEOTIDE SEQUENCE [LARGE SCALE GENOMIC DNA]</scope>
    <source>
        <strain evidence="3 4">TTM-71</strain>
    </source>
</reference>
<evidence type="ECO:0000313" key="3">
    <source>
        <dbReference type="EMBL" id="RXK83556.1"/>
    </source>
</evidence>
<dbReference type="InterPro" id="IPR001434">
    <property type="entry name" value="OmcB-like_DUF11"/>
</dbReference>
<evidence type="ECO:0000256" key="1">
    <source>
        <dbReference type="SAM" id="SignalP"/>
    </source>
</evidence>
<feature type="signal peptide" evidence="1">
    <location>
        <begin position="1"/>
        <end position="21"/>
    </location>
</feature>
<dbReference type="RefSeq" id="WP_129004608.1">
    <property type="nucleotide sequence ID" value="NZ_SDHZ01000002.1"/>
</dbReference>